<dbReference type="RefSeq" id="WP_218092514.1">
    <property type="nucleotide sequence ID" value="NZ_CAJVAS010000010.1"/>
</dbReference>
<accession>A0A916NJD7</accession>
<dbReference type="Proteomes" id="UP000693672">
    <property type="component" value="Unassembled WGS sequence"/>
</dbReference>
<sequence>MWYRLWSLRRWGHVFSRIVPILNSPKVPLGEKLLFAVPVLIYIVMPDVLPYLPIDDVAVTLLMMNWFTSRAERKYGA</sequence>
<keyword evidence="2" id="KW-1185">Reference proteome</keyword>
<dbReference type="AlphaFoldDB" id="A0A916NJD7"/>
<evidence type="ECO:0000313" key="2">
    <source>
        <dbReference type="Proteomes" id="UP000693672"/>
    </source>
</evidence>
<organism evidence="1 2">
    <name type="scientific">Paenibacillus solanacearum</name>
    <dbReference type="NCBI Taxonomy" id="2048548"/>
    <lineage>
        <taxon>Bacteria</taxon>
        <taxon>Bacillati</taxon>
        <taxon>Bacillota</taxon>
        <taxon>Bacilli</taxon>
        <taxon>Bacillales</taxon>
        <taxon>Paenibacillaceae</taxon>
        <taxon>Paenibacillus</taxon>
    </lineage>
</organism>
<proteinExistence type="predicted"/>
<evidence type="ECO:0008006" key="3">
    <source>
        <dbReference type="Google" id="ProtNLM"/>
    </source>
</evidence>
<gene>
    <name evidence="1" type="ORF">PAESOLCIP111_02745</name>
</gene>
<name>A0A916NJD7_9BACL</name>
<reference evidence="1" key="1">
    <citation type="submission" date="2021-06" db="EMBL/GenBank/DDBJ databases">
        <authorList>
            <person name="Criscuolo A."/>
        </authorList>
    </citation>
    <scope>NUCLEOTIDE SEQUENCE</scope>
    <source>
        <strain evidence="1">CIP111600</strain>
    </source>
</reference>
<dbReference type="EMBL" id="CAJVAS010000010">
    <property type="protein sequence ID" value="CAG7625619.1"/>
    <property type="molecule type" value="Genomic_DNA"/>
</dbReference>
<evidence type="ECO:0000313" key="1">
    <source>
        <dbReference type="EMBL" id="CAG7625619.1"/>
    </source>
</evidence>
<comment type="caution">
    <text evidence="1">The sequence shown here is derived from an EMBL/GenBank/DDBJ whole genome shotgun (WGS) entry which is preliminary data.</text>
</comment>
<protein>
    <recommendedName>
        <fullName evidence="3">DUF1232 domain-containing protein</fullName>
    </recommendedName>
</protein>